<sequence>MLDNSICNRQFAIVCVRPSDFGGVYESLRCDGVFASQQHSVDLYLEYEIPFINIISHLKAFRSQCAKATMCALRVIIIPQQNLAQISNTRGPARKPIKSILPELSSSTSISSFCRWLLKREFRSTTVTTSAARAEVTISHHN</sequence>
<reference evidence="1" key="1">
    <citation type="journal article" date="2013" name="J. Plant Res.">
        <title>Effect of fungi and light on seed germination of three Opuntia species from semiarid lands of central Mexico.</title>
        <authorList>
            <person name="Delgado-Sanchez P."/>
            <person name="Jimenez-Bremont J.F."/>
            <person name="Guerrero-Gonzalez Mde L."/>
            <person name="Flores J."/>
        </authorList>
    </citation>
    <scope>NUCLEOTIDE SEQUENCE</scope>
    <source>
        <tissue evidence="1">Cladode</tissue>
    </source>
</reference>
<dbReference type="EMBL" id="GISG01279270">
    <property type="protein sequence ID" value="MBA4678418.1"/>
    <property type="molecule type" value="Transcribed_RNA"/>
</dbReference>
<protein>
    <submittedName>
        <fullName evidence="1">Uncharacterized protein</fullName>
    </submittedName>
</protein>
<proteinExistence type="predicted"/>
<dbReference type="AlphaFoldDB" id="A0A7C9AWC6"/>
<accession>A0A7C9AWC6</accession>
<name>A0A7C9AWC6_OPUST</name>
<organism evidence="1">
    <name type="scientific">Opuntia streptacantha</name>
    <name type="common">Prickly pear cactus</name>
    <name type="synonym">Opuntia cardona</name>
    <dbReference type="NCBI Taxonomy" id="393608"/>
    <lineage>
        <taxon>Eukaryota</taxon>
        <taxon>Viridiplantae</taxon>
        <taxon>Streptophyta</taxon>
        <taxon>Embryophyta</taxon>
        <taxon>Tracheophyta</taxon>
        <taxon>Spermatophyta</taxon>
        <taxon>Magnoliopsida</taxon>
        <taxon>eudicotyledons</taxon>
        <taxon>Gunneridae</taxon>
        <taxon>Pentapetalae</taxon>
        <taxon>Caryophyllales</taxon>
        <taxon>Cactineae</taxon>
        <taxon>Cactaceae</taxon>
        <taxon>Opuntioideae</taxon>
        <taxon>Opuntia</taxon>
    </lineage>
</organism>
<reference evidence="1" key="2">
    <citation type="submission" date="2020-07" db="EMBL/GenBank/DDBJ databases">
        <authorList>
            <person name="Vera ALvarez R."/>
            <person name="Arias-Moreno D.M."/>
            <person name="Jimenez-Jacinto V."/>
            <person name="Jimenez-Bremont J.F."/>
            <person name="Swaminathan K."/>
            <person name="Moose S.P."/>
            <person name="Guerrero-Gonzalez M.L."/>
            <person name="Marino-Ramirez L."/>
            <person name="Landsman D."/>
            <person name="Rodriguez-Kessler M."/>
            <person name="Delgado-Sanchez P."/>
        </authorList>
    </citation>
    <scope>NUCLEOTIDE SEQUENCE</scope>
    <source>
        <tissue evidence="1">Cladode</tissue>
    </source>
</reference>
<evidence type="ECO:0000313" key="1">
    <source>
        <dbReference type="EMBL" id="MBA4678418.1"/>
    </source>
</evidence>